<dbReference type="PANTHER" id="PTHR14270">
    <property type="entry name" value="NONSENSE-MEDIATED MRNA DECAY FACTOR SMG9"/>
    <property type="match status" value="1"/>
</dbReference>
<dbReference type="InterPro" id="IPR039177">
    <property type="entry name" value="SMG9"/>
</dbReference>
<feature type="compositionally biased region" description="Acidic residues" evidence="1">
    <location>
        <begin position="449"/>
        <end position="462"/>
    </location>
</feature>
<evidence type="ECO:0000313" key="2">
    <source>
        <dbReference type="EMBL" id="EFJ48536.1"/>
    </source>
</evidence>
<feature type="compositionally biased region" description="Acidic residues" evidence="1">
    <location>
        <begin position="474"/>
        <end position="493"/>
    </location>
</feature>
<dbReference type="KEGG" id="vcn:VOLCADRAFT_90863"/>
<dbReference type="RefSeq" id="XP_002950335.1">
    <property type="nucleotide sequence ID" value="XM_002950289.1"/>
</dbReference>
<dbReference type="EMBL" id="GL378339">
    <property type="protein sequence ID" value="EFJ48536.1"/>
    <property type="molecule type" value="Genomic_DNA"/>
</dbReference>
<dbReference type="STRING" id="3068.D8TV93"/>
<feature type="region of interest" description="Disordered" evidence="1">
    <location>
        <begin position="418"/>
        <end position="494"/>
    </location>
</feature>
<gene>
    <name evidence="2" type="ORF">VOLCADRAFT_90863</name>
</gene>
<dbReference type="PANTHER" id="PTHR14270:SF0">
    <property type="entry name" value="NONSENSE-MEDIATED MRNA DECAY FACTOR SMG9"/>
    <property type="match status" value="1"/>
</dbReference>
<feature type="compositionally biased region" description="Basic and acidic residues" evidence="1">
    <location>
        <begin position="463"/>
        <end position="473"/>
    </location>
</feature>
<reference evidence="2 3" key="1">
    <citation type="journal article" date="2010" name="Science">
        <title>Genomic analysis of organismal complexity in the multicellular green alga Volvox carteri.</title>
        <authorList>
            <person name="Prochnik S.E."/>
            <person name="Umen J."/>
            <person name="Nedelcu A.M."/>
            <person name="Hallmann A."/>
            <person name="Miller S.M."/>
            <person name="Nishii I."/>
            <person name="Ferris P."/>
            <person name="Kuo A."/>
            <person name="Mitros T."/>
            <person name="Fritz-Laylin L.K."/>
            <person name="Hellsten U."/>
            <person name="Chapman J."/>
            <person name="Simakov O."/>
            <person name="Rensing S.A."/>
            <person name="Terry A."/>
            <person name="Pangilinan J."/>
            <person name="Kapitonov V."/>
            <person name="Jurka J."/>
            <person name="Salamov A."/>
            <person name="Shapiro H."/>
            <person name="Schmutz J."/>
            <person name="Grimwood J."/>
            <person name="Lindquist E."/>
            <person name="Lucas S."/>
            <person name="Grigoriev I.V."/>
            <person name="Schmitt R."/>
            <person name="Kirk D."/>
            <person name="Rokhsar D.S."/>
        </authorList>
    </citation>
    <scope>NUCLEOTIDE SEQUENCE [LARGE SCALE GENOMIC DNA]</scope>
    <source>
        <strain evidence="3">f. Nagariensis / Eve</strain>
    </source>
</reference>
<accession>D8TV93</accession>
<dbReference type="InParanoid" id="D8TV93"/>
<name>D8TV93_VOLCA</name>
<dbReference type="GO" id="GO:0000184">
    <property type="term" value="P:nuclear-transcribed mRNA catabolic process, nonsense-mediated decay"/>
    <property type="evidence" value="ECO:0007669"/>
    <property type="project" value="InterPro"/>
</dbReference>
<evidence type="ECO:0000256" key="1">
    <source>
        <dbReference type="SAM" id="MobiDB-lite"/>
    </source>
</evidence>
<sequence>MRKGSWAMAGLSDGLSLSIRTPWSLYASSSAAAGTAAAIATSDAAAGGDGGGGGGGGAPAGAPGALATLKSLSSESLSLMDAGWGFQCSGAAKVLSDRGGGDFRAIGVLGSQGAAKSALLNALLYDTGQRGPATVRAAAAASVASTGGVMTSPPSACFPGGAMPPFPVSDSPGHVSHCTSRLQLRVHPGDRTLLLDSPPLWSASWTSELAVRIIASYIRRTSIRCTRNEVVDSTAANRQPLCMCVRARAPDCRSRGRGCLPLEAVSELLGLQMGAMLLLACHVVVLMVDGVDEPHLWEYLQVIDHIAHCLPDVGTAAASAAAAAAASGATQTHGTAAVPATTAWTGMGPSAGAGGFLCVGPRVTGASEFRGPRRVAELVVAALLRLALSSTRLLSSAPPRGASGYAIDVLRLLGGGGGGGGGHGSSWNGDKNAYDGGSSEEMRQVVAAADDDEEGKEEEEDDRPVGHSRKELLDGDEGDDDGDDDGDGDDDSDDRVLHFWALPRLH</sequence>
<keyword evidence="3" id="KW-1185">Reference proteome</keyword>
<dbReference type="OrthoDB" id="546740at2759"/>
<proteinExistence type="predicted"/>
<protein>
    <submittedName>
        <fullName evidence="2">Uncharacterized protein</fullName>
    </submittedName>
</protein>
<dbReference type="AlphaFoldDB" id="D8TV93"/>
<dbReference type="Proteomes" id="UP000001058">
    <property type="component" value="Unassembled WGS sequence"/>
</dbReference>
<evidence type="ECO:0000313" key="3">
    <source>
        <dbReference type="Proteomes" id="UP000001058"/>
    </source>
</evidence>
<organism evidence="3">
    <name type="scientific">Volvox carteri f. nagariensis</name>
    <dbReference type="NCBI Taxonomy" id="3068"/>
    <lineage>
        <taxon>Eukaryota</taxon>
        <taxon>Viridiplantae</taxon>
        <taxon>Chlorophyta</taxon>
        <taxon>core chlorophytes</taxon>
        <taxon>Chlorophyceae</taxon>
        <taxon>CS clade</taxon>
        <taxon>Chlamydomonadales</taxon>
        <taxon>Volvocaceae</taxon>
        <taxon>Volvox</taxon>
    </lineage>
</organism>
<dbReference type="eggNOG" id="KOG4181">
    <property type="taxonomic scope" value="Eukaryota"/>
</dbReference>
<dbReference type="GeneID" id="9617506"/>